<dbReference type="CDD" id="cd14748">
    <property type="entry name" value="PBP2_UgpB"/>
    <property type="match status" value="1"/>
</dbReference>
<dbReference type="GO" id="GO:0055085">
    <property type="term" value="P:transmembrane transport"/>
    <property type="evidence" value="ECO:0007669"/>
    <property type="project" value="InterPro"/>
</dbReference>
<evidence type="ECO:0000256" key="5">
    <source>
        <dbReference type="ARBA" id="ARBA00022764"/>
    </source>
</evidence>
<evidence type="ECO:0000256" key="6">
    <source>
        <dbReference type="SAM" id="SignalP"/>
    </source>
</evidence>
<dbReference type="EMBL" id="JYGE01000012">
    <property type="protein sequence ID" value="PSJ30767.1"/>
    <property type="molecule type" value="Genomic_DNA"/>
</dbReference>
<dbReference type="PROSITE" id="PS01037">
    <property type="entry name" value="SBP_BACTERIAL_1"/>
    <property type="match status" value="1"/>
</dbReference>
<dbReference type="PROSITE" id="PS51257">
    <property type="entry name" value="PROKAR_LIPOPROTEIN"/>
    <property type="match status" value="1"/>
</dbReference>
<protein>
    <submittedName>
        <fullName evidence="7">Sugar ABC transporter substrate-binding protein</fullName>
    </submittedName>
</protein>
<keyword evidence="4 6" id="KW-0732">Signal</keyword>
<dbReference type="InterPro" id="IPR006059">
    <property type="entry name" value="SBP"/>
</dbReference>
<dbReference type="InterPro" id="IPR050490">
    <property type="entry name" value="Bact_solute-bd_prot1"/>
</dbReference>
<dbReference type="PANTHER" id="PTHR43649">
    <property type="entry name" value="ARABINOSE-BINDING PROTEIN-RELATED"/>
    <property type="match status" value="1"/>
</dbReference>
<dbReference type="SUPFAM" id="SSF53850">
    <property type="entry name" value="Periplasmic binding protein-like II"/>
    <property type="match status" value="1"/>
</dbReference>
<comment type="similarity">
    <text evidence="2">Belongs to the bacterial solute-binding protein 1 family.</text>
</comment>
<dbReference type="Gene3D" id="3.40.190.10">
    <property type="entry name" value="Periplasmic binding protein-like II"/>
    <property type="match status" value="1"/>
</dbReference>
<comment type="caution">
    <text evidence="7">The sequence shown here is derived from an EMBL/GenBank/DDBJ whole genome shotgun (WGS) entry which is preliminary data.</text>
</comment>
<comment type="subcellular location">
    <subcellularLocation>
        <location evidence="1">Cell envelope</location>
    </subcellularLocation>
</comment>
<name>A0A2P7PYH6_9FIRM</name>
<dbReference type="Proteomes" id="UP000241434">
    <property type="component" value="Unassembled WGS sequence"/>
</dbReference>
<sequence length="448" mass="49945">MKKKFLAIALCCTMLATTLAGCGSEKAKDDSKESTKTEMLATKVNKDTEITFWHAMSGVNEEAIQKITDDFMKQNPNVKVKLVNQGGYLDLFDKLMAAAKAKQLPTMTQVYSNRLSWYVSKDLVTDLNPYMNDKETGMTEEEKKDIPKIFLDDGIWDNKQYALPLNKSQMVLYYNEGMLKEKGIEVPKTWEEWKKASKELTVDENKDGDPEVYGTVFANNLSTDIAPWVVQSGGSTMDEETNELHFNSEPMKEAVGFLDSMFKEKTARFAGDDQNANVPLQDGRAAMCIASTSALPYIEEGTADGIKINAAPLPGNKNDAQLYYGTNIAIFNTASKLEQQAAWEYLHFLTNSENTAYFAAETGYIPVRTSAKDDPVFKKVLDEKPIKKLSFDSFDKGFQGTRNIGGINALDELGKQIDLVFHGEKDIDKALDDAQKNGTKAMEDAKNN</sequence>
<dbReference type="OrthoDB" id="9795467at2"/>
<reference evidence="7" key="1">
    <citation type="thesis" date="2015" institute="Rutgers" country="The State University of New Jersey, 14 College Farm Rd., New Brunswick, NJ, USA">
        <title>Ammonia toxicity in bacteria and its implications for treatment of and resource recovery from highly nitrogenous organic wastes.</title>
        <authorList>
            <person name="Luther A.K."/>
        </authorList>
    </citation>
    <scope>NUCLEOTIDE SEQUENCE</scope>
    <source>
        <strain evidence="7">RT-10B</strain>
    </source>
</reference>
<evidence type="ECO:0000313" key="8">
    <source>
        <dbReference type="Proteomes" id="UP000241434"/>
    </source>
</evidence>
<keyword evidence="5" id="KW-0574">Periplasm</keyword>
<evidence type="ECO:0000256" key="3">
    <source>
        <dbReference type="ARBA" id="ARBA00022448"/>
    </source>
</evidence>
<evidence type="ECO:0000256" key="1">
    <source>
        <dbReference type="ARBA" id="ARBA00004196"/>
    </source>
</evidence>
<dbReference type="AlphaFoldDB" id="A0A2P7PYH6"/>
<keyword evidence="8" id="KW-1185">Reference proteome</keyword>
<dbReference type="InterPro" id="IPR006061">
    <property type="entry name" value="SBP_1_CS"/>
</dbReference>
<feature type="chain" id="PRO_5039397483" evidence="6">
    <location>
        <begin position="21"/>
        <end position="448"/>
    </location>
</feature>
<feature type="signal peptide" evidence="6">
    <location>
        <begin position="1"/>
        <end position="20"/>
    </location>
</feature>
<accession>A0A2P7PYH6</accession>
<proteinExistence type="inferred from homology"/>
<evidence type="ECO:0000313" key="7">
    <source>
        <dbReference type="EMBL" id="PSJ30767.1"/>
    </source>
</evidence>
<evidence type="ECO:0000256" key="4">
    <source>
        <dbReference type="ARBA" id="ARBA00022729"/>
    </source>
</evidence>
<gene>
    <name evidence="7" type="ORF">UF10_09080</name>
</gene>
<keyword evidence="3" id="KW-0813">Transport</keyword>
<evidence type="ECO:0000256" key="2">
    <source>
        <dbReference type="ARBA" id="ARBA00008520"/>
    </source>
</evidence>
<dbReference type="RefSeq" id="WP_106777489.1">
    <property type="nucleotide sequence ID" value="NZ_JBGGGQ010000009.1"/>
</dbReference>
<organism evidence="7 8">
    <name type="scientific">Peptostreptococcus russellii</name>
    <dbReference type="NCBI Taxonomy" id="215200"/>
    <lineage>
        <taxon>Bacteria</taxon>
        <taxon>Bacillati</taxon>
        <taxon>Bacillota</taxon>
        <taxon>Clostridia</taxon>
        <taxon>Peptostreptococcales</taxon>
        <taxon>Peptostreptococcaceae</taxon>
        <taxon>Peptostreptococcus</taxon>
    </lineage>
</organism>
<dbReference type="Pfam" id="PF13416">
    <property type="entry name" value="SBP_bac_8"/>
    <property type="match status" value="1"/>
</dbReference>
<dbReference type="GO" id="GO:0030313">
    <property type="term" value="C:cell envelope"/>
    <property type="evidence" value="ECO:0007669"/>
    <property type="project" value="UniProtKB-SubCell"/>
</dbReference>
<dbReference type="PANTHER" id="PTHR43649:SF31">
    <property type="entry name" value="SN-GLYCEROL-3-PHOSPHATE-BINDING PERIPLASMIC PROTEIN UGPB"/>
    <property type="match status" value="1"/>
</dbReference>